<dbReference type="PANTHER" id="PTHR14305">
    <property type="entry name" value="E3 UBIQUITIN-PROTEIN LIGASE CCNB1IP1"/>
    <property type="match status" value="1"/>
</dbReference>
<evidence type="ECO:0000313" key="2">
    <source>
        <dbReference type="EMBL" id="KHJ35296.1"/>
    </source>
</evidence>
<proteinExistence type="predicted"/>
<dbReference type="AlphaFoldDB" id="A0A0B1PEJ1"/>
<feature type="compositionally biased region" description="Basic and acidic residues" evidence="1">
    <location>
        <begin position="323"/>
        <end position="340"/>
    </location>
</feature>
<sequence>MQFTNPDDAVLANLNPTEDYKTSVLSGLSPNIIVECAGRALNFWAYQTTQEIVYQEYCAKNLTNKYAALSTQMDKIIHDANSELSNLRTKISSSVQKIVDGKLILLIKMDLAQQLRDRTRKHHETQELYDKLKRRNLLCHVQEAASDAVEQTIQNSAIANRYDDASNDENINISQPALFSRNQPRSMLNMETNFGRHMSSRPLFDTTFPSYLRSGNNLCGYACSNLMMLLLKATANHIQTPSTHRTRFPHGKLQSQSGQINGLDKSFLPRQYRISPREPSGNLGSSNNNFSGYGLSAGLKVSNPITIDQNGLHRQSQATQQRSLDHKENESTKLGIHEAQDIFSNPNISH</sequence>
<keyword evidence="3" id="KW-1185">Reference proteome</keyword>
<feature type="compositionally biased region" description="Polar residues" evidence="1">
    <location>
        <begin position="311"/>
        <end position="322"/>
    </location>
</feature>
<dbReference type="GO" id="GO:0000795">
    <property type="term" value="C:synaptonemal complex"/>
    <property type="evidence" value="ECO:0007669"/>
    <property type="project" value="InterPro"/>
</dbReference>
<dbReference type="GO" id="GO:0061630">
    <property type="term" value="F:ubiquitin protein ligase activity"/>
    <property type="evidence" value="ECO:0007669"/>
    <property type="project" value="InterPro"/>
</dbReference>
<evidence type="ECO:0000256" key="1">
    <source>
        <dbReference type="SAM" id="MobiDB-lite"/>
    </source>
</evidence>
<comment type="caution">
    <text evidence="2">The sequence shown here is derived from an EMBL/GenBank/DDBJ whole genome shotgun (WGS) entry which is preliminary data.</text>
</comment>
<evidence type="ECO:0000313" key="3">
    <source>
        <dbReference type="Proteomes" id="UP000030854"/>
    </source>
</evidence>
<reference evidence="2 3" key="1">
    <citation type="journal article" date="2014" name="BMC Genomics">
        <title>Adaptive genomic structural variation in the grape powdery mildew pathogen, Erysiphe necator.</title>
        <authorList>
            <person name="Jones L."/>
            <person name="Riaz S."/>
            <person name="Morales-Cruz A."/>
            <person name="Amrine K.C."/>
            <person name="McGuire B."/>
            <person name="Gubler W.D."/>
            <person name="Walker M.A."/>
            <person name="Cantu D."/>
        </authorList>
    </citation>
    <scope>NUCLEOTIDE SEQUENCE [LARGE SCALE GENOMIC DNA]</scope>
    <source>
        <strain evidence="3">c</strain>
    </source>
</reference>
<dbReference type="GO" id="GO:0007131">
    <property type="term" value="P:reciprocal meiotic recombination"/>
    <property type="evidence" value="ECO:0007669"/>
    <property type="project" value="InterPro"/>
</dbReference>
<dbReference type="InterPro" id="IPR042448">
    <property type="entry name" value="CCNB1IP1"/>
</dbReference>
<dbReference type="EMBL" id="JNVN01000444">
    <property type="protein sequence ID" value="KHJ35296.1"/>
    <property type="molecule type" value="Genomic_DNA"/>
</dbReference>
<dbReference type="STRING" id="52586.A0A0B1PEJ1"/>
<dbReference type="HOGENOM" id="CLU_049340_0_1_1"/>
<dbReference type="Proteomes" id="UP000030854">
    <property type="component" value="Unassembled WGS sequence"/>
</dbReference>
<dbReference type="PANTHER" id="PTHR14305:SF0">
    <property type="entry name" value="E3 UBIQUITIN-PROTEIN LIGASE CCNB1IP1"/>
    <property type="match status" value="1"/>
</dbReference>
<gene>
    <name evidence="2" type="ORF">EV44_g3240</name>
</gene>
<feature type="region of interest" description="Disordered" evidence="1">
    <location>
        <begin position="242"/>
        <end position="262"/>
    </location>
</feature>
<organism evidence="2 3">
    <name type="scientific">Uncinula necator</name>
    <name type="common">Grape powdery mildew</name>
    <dbReference type="NCBI Taxonomy" id="52586"/>
    <lineage>
        <taxon>Eukaryota</taxon>
        <taxon>Fungi</taxon>
        <taxon>Dikarya</taxon>
        <taxon>Ascomycota</taxon>
        <taxon>Pezizomycotina</taxon>
        <taxon>Leotiomycetes</taxon>
        <taxon>Erysiphales</taxon>
        <taxon>Erysiphaceae</taxon>
        <taxon>Erysiphe</taxon>
    </lineage>
</organism>
<feature type="region of interest" description="Disordered" evidence="1">
    <location>
        <begin position="311"/>
        <end position="350"/>
    </location>
</feature>
<accession>A0A0B1PEJ1</accession>
<protein>
    <submittedName>
        <fullName evidence="2">Putative cyclin b1 interacting protein 1</fullName>
    </submittedName>
</protein>
<name>A0A0B1PEJ1_UNCNE</name>